<accession>A0A4Y6V0T1</accession>
<sequence length="160" mass="18013">MELYFKDNFLSTGVTEIMDDSGTEIGRLDLKSVFSPSVDVYGRSGELFYAGKLETFDLRRRWMVYDANGAEAGELRSKFSFAGRVFEYDAGRRGLYGIQAPFSLEKFSITANDEEIASFANTNKWFSPHAYVLRAPSPRIDLYEWVAVVMGISALLTDGQ</sequence>
<evidence type="ECO:0000313" key="1">
    <source>
        <dbReference type="EMBL" id="QDH22077.1"/>
    </source>
</evidence>
<dbReference type="RefSeq" id="WP_141448621.1">
    <property type="nucleotide sequence ID" value="NZ_CP041217.1"/>
</dbReference>
<gene>
    <name evidence="1" type="ORF">FFV09_15230</name>
</gene>
<proteinExistence type="predicted"/>
<dbReference type="EMBL" id="CP041217">
    <property type="protein sequence ID" value="QDH22077.1"/>
    <property type="molecule type" value="Genomic_DNA"/>
</dbReference>
<protein>
    <recommendedName>
        <fullName evidence="3">LURP-one-related family protein</fullName>
    </recommendedName>
</protein>
<name>A0A4Y6V0T1_SACBS</name>
<reference evidence="1 2" key="1">
    <citation type="submission" date="2019-06" db="EMBL/GenBank/DDBJ databases">
        <title>Saccharibacillus brassicae sp. nov., an endophytic bacterium isolated from Chinese cabbage seeds (Brassica pekinensis).</title>
        <authorList>
            <person name="Jiang L."/>
            <person name="Lee J."/>
            <person name="Kim S.W."/>
        </authorList>
    </citation>
    <scope>NUCLEOTIDE SEQUENCE [LARGE SCALE GENOMIC DNA]</scope>
    <source>
        <strain evidence="2">KCTC 43072 / ATSA2</strain>
    </source>
</reference>
<dbReference type="Proteomes" id="UP000316968">
    <property type="component" value="Chromosome"/>
</dbReference>
<dbReference type="AlphaFoldDB" id="A0A4Y6V0T1"/>
<organism evidence="1 2">
    <name type="scientific">Saccharibacillus brassicae</name>
    <dbReference type="NCBI Taxonomy" id="2583377"/>
    <lineage>
        <taxon>Bacteria</taxon>
        <taxon>Bacillati</taxon>
        <taxon>Bacillota</taxon>
        <taxon>Bacilli</taxon>
        <taxon>Bacillales</taxon>
        <taxon>Paenibacillaceae</taxon>
        <taxon>Saccharibacillus</taxon>
    </lineage>
</organism>
<evidence type="ECO:0008006" key="3">
    <source>
        <dbReference type="Google" id="ProtNLM"/>
    </source>
</evidence>
<dbReference type="KEGG" id="saca:FFV09_15230"/>
<evidence type="ECO:0000313" key="2">
    <source>
        <dbReference type="Proteomes" id="UP000316968"/>
    </source>
</evidence>
<keyword evidence="2" id="KW-1185">Reference proteome</keyword>
<dbReference type="OrthoDB" id="2692055at2"/>